<reference evidence="1" key="1">
    <citation type="journal article" date="2019" name="Sci. Rep.">
        <title>Draft genome of Tanacetum cinerariifolium, the natural source of mosquito coil.</title>
        <authorList>
            <person name="Yamashiro T."/>
            <person name="Shiraishi A."/>
            <person name="Satake H."/>
            <person name="Nakayama K."/>
        </authorList>
    </citation>
    <scope>NUCLEOTIDE SEQUENCE</scope>
</reference>
<sequence length="234" mass="27007">MMTSEYTSSSPFLSFNVPLCPGKCRIQGLNVIFTYKESLGDDEHPWVLFVKVSNTTKGLTWIYNPVVYCKPKVDEDVVWTRRNLENNAKGEEVIGGDLSEFEVTTRGYYLCRRDFFESDTSYMLKMLFNDPIQYPESQGWRKFHQSIVFSGVYLDVKPLNNLHRKKLELGVSFNSESKTDKIEKEVYSLTGVEHVFLHKEIGRLIVIGDTDPIEVATCVREFEKMVVILLVSYV</sequence>
<gene>
    <name evidence="1" type="ORF">Tci_273638</name>
</gene>
<protein>
    <submittedName>
        <fullName evidence="1">Uncharacterized protein</fullName>
    </submittedName>
</protein>
<accession>A0A699H0W9</accession>
<comment type="caution">
    <text evidence="1">The sequence shown here is derived from an EMBL/GenBank/DDBJ whole genome shotgun (WGS) entry which is preliminary data.</text>
</comment>
<dbReference type="EMBL" id="BKCJ010085176">
    <property type="protein sequence ID" value="GEX01663.1"/>
    <property type="molecule type" value="Genomic_DNA"/>
</dbReference>
<name>A0A699H0W9_TANCI</name>
<proteinExistence type="predicted"/>
<dbReference type="AlphaFoldDB" id="A0A699H0W9"/>
<evidence type="ECO:0000313" key="1">
    <source>
        <dbReference type="EMBL" id="GEX01663.1"/>
    </source>
</evidence>
<dbReference type="Gene3D" id="3.30.70.100">
    <property type="match status" value="1"/>
</dbReference>
<organism evidence="1">
    <name type="scientific">Tanacetum cinerariifolium</name>
    <name type="common">Dalmatian daisy</name>
    <name type="synonym">Chrysanthemum cinerariifolium</name>
    <dbReference type="NCBI Taxonomy" id="118510"/>
    <lineage>
        <taxon>Eukaryota</taxon>
        <taxon>Viridiplantae</taxon>
        <taxon>Streptophyta</taxon>
        <taxon>Embryophyta</taxon>
        <taxon>Tracheophyta</taxon>
        <taxon>Spermatophyta</taxon>
        <taxon>Magnoliopsida</taxon>
        <taxon>eudicotyledons</taxon>
        <taxon>Gunneridae</taxon>
        <taxon>Pentapetalae</taxon>
        <taxon>asterids</taxon>
        <taxon>campanulids</taxon>
        <taxon>Asterales</taxon>
        <taxon>Asteraceae</taxon>
        <taxon>Asteroideae</taxon>
        <taxon>Anthemideae</taxon>
        <taxon>Anthemidinae</taxon>
        <taxon>Tanacetum</taxon>
    </lineage>
</organism>